<evidence type="ECO:0000313" key="2">
    <source>
        <dbReference type="EMBL" id="CAA9337587.1"/>
    </source>
</evidence>
<gene>
    <name evidence="2" type="ORF">AVDCRST_MAG61-3237</name>
</gene>
<feature type="non-terminal residue" evidence="2">
    <location>
        <position position="43"/>
    </location>
</feature>
<organism evidence="2">
    <name type="scientific">uncultured Friedmanniella sp</name>
    <dbReference type="NCBI Taxonomy" id="335381"/>
    <lineage>
        <taxon>Bacteria</taxon>
        <taxon>Bacillati</taxon>
        <taxon>Actinomycetota</taxon>
        <taxon>Actinomycetes</taxon>
        <taxon>Propionibacteriales</taxon>
        <taxon>Nocardioidaceae</taxon>
        <taxon>Friedmanniella</taxon>
        <taxon>environmental samples</taxon>
    </lineage>
</organism>
<reference evidence="2" key="1">
    <citation type="submission" date="2020-02" db="EMBL/GenBank/DDBJ databases">
        <authorList>
            <person name="Meier V. D."/>
        </authorList>
    </citation>
    <scope>NUCLEOTIDE SEQUENCE</scope>
    <source>
        <strain evidence="2">AVDCRST_MAG61</strain>
    </source>
</reference>
<sequence>GSMSAGRPVGGAGLSWHRTPGRQPEALRGGVRRRLIQPRRLDL</sequence>
<proteinExistence type="predicted"/>
<accession>A0A6J4LN05</accession>
<dbReference type="AlphaFoldDB" id="A0A6J4LN05"/>
<name>A0A6J4LN05_9ACTN</name>
<protein>
    <submittedName>
        <fullName evidence="2">Uncharacterized protein</fullName>
    </submittedName>
</protein>
<dbReference type="EMBL" id="CADCTT010000395">
    <property type="protein sequence ID" value="CAA9337587.1"/>
    <property type="molecule type" value="Genomic_DNA"/>
</dbReference>
<feature type="region of interest" description="Disordered" evidence="1">
    <location>
        <begin position="1"/>
        <end position="43"/>
    </location>
</feature>
<evidence type="ECO:0000256" key="1">
    <source>
        <dbReference type="SAM" id="MobiDB-lite"/>
    </source>
</evidence>
<feature type="non-terminal residue" evidence="2">
    <location>
        <position position="1"/>
    </location>
</feature>